<feature type="non-terminal residue" evidence="1">
    <location>
        <position position="132"/>
    </location>
</feature>
<dbReference type="InterPro" id="IPR011051">
    <property type="entry name" value="RmlC_Cupin_sf"/>
</dbReference>
<gene>
    <name evidence="1" type="ORF">LCGC14_1857420</name>
</gene>
<proteinExistence type="predicted"/>
<organism evidence="1">
    <name type="scientific">marine sediment metagenome</name>
    <dbReference type="NCBI Taxonomy" id="412755"/>
    <lineage>
        <taxon>unclassified sequences</taxon>
        <taxon>metagenomes</taxon>
        <taxon>ecological metagenomes</taxon>
    </lineage>
</organism>
<name>A0A0F9J7L4_9ZZZZ</name>
<evidence type="ECO:0000313" key="1">
    <source>
        <dbReference type="EMBL" id="KKL95157.1"/>
    </source>
</evidence>
<dbReference type="AlphaFoldDB" id="A0A0F9J7L4"/>
<accession>A0A0F9J7L4</accession>
<comment type="caution">
    <text evidence="1">The sequence shown here is derived from an EMBL/GenBank/DDBJ whole genome shotgun (WGS) entry which is preliminary data.</text>
</comment>
<reference evidence="1" key="1">
    <citation type="journal article" date="2015" name="Nature">
        <title>Complex archaea that bridge the gap between prokaryotes and eukaryotes.</title>
        <authorList>
            <person name="Spang A."/>
            <person name="Saw J.H."/>
            <person name="Jorgensen S.L."/>
            <person name="Zaremba-Niedzwiedzka K."/>
            <person name="Martijn J."/>
            <person name="Lind A.E."/>
            <person name="van Eijk R."/>
            <person name="Schleper C."/>
            <person name="Guy L."/>
            <person name="Ettema T.J."/>
        </authorList>
    </citation>
    <scope>NUCLEOTIDE SEQUENCE</scope>
</reference>
<sequence length="132" mass="15093">MAESFLGPQWVRGQTSRQAHVGLPEGTYEEEHGRHAFKGRASHLYRIHPPTAWVRVEGDLRPRAFDLNELKTADQVDPGAGWELLLWNEDVAIYVSRLSEPMPYFLRDADGDVCYFVHRGEGILETDYGPLR</sequence>
<evidence type="ECO:0008006" key="2">
    <source>
        <dbReference type="Google" id="ProtNLM"/>
    </source>
</evidence>
<dbReference type="SUPFAM" id="SSF51182">
    <property type="entry name" value="RmlC-like cupins"/>
    <property type="match status" value="1"/>
</dbReference>
<protein>
    <recommendedName>
        <fullName evidence="2">Homogentisate 1,2-dioxygenase</fullName>
    </recommendedName>
</protein>
<dbReference type="EMBL" id="LAZR01018747">
    <property type="protein sequence ID" value="KKL95157.1"/>
    <property type="molecule type" value="Genomic_DNA"/>
</dbReference>